<keyword evidence="5" id="KW-1185">Reference proteome</keyword>
<dbReference type="Pfam" id="PF04958">
    <property type="entry name" value="AstA"/>
    <property type="match status" value="1"/>
</dbReference>
<dbReference type="RefSeq" id="WP_251591843.1">
    <property type="nucleotide sequence ID" value="NZ_JAMLJI010000001.1"/>
</dbReference>
<dbReference type="InterPro" id="IPR007041">
    <property type="entry name" value="Arg_succinylTrfase_AstA/AruG"/>
</dbReference>
<evidence type="ECO:0000313" key="4">
    <source>
        <dbReference type="EMBL" id="MDR5895600.1"/>
    </source>
</evidence>
<evidence type="ECO:0000256" key="3">
    <source>
        <dbReference type="ARBA" id="ARBA00023315"/>
    </source>
</evidence>
<dbReference type="InterPro" id="IPR016181">
    <property type="entry name" value="Acyl_CoA_acyltransferase"/>
</dbReference>
<organism evidence="4 5">
    <name type="scientific">Larsenimonas suaedae</name>
    <dbReference type="NCBI Taxonomy" id="1851019"/>
    <lineage>
        <taxon>Bacteria</taxon>
        <taxon>Pseudomonadati</taxon>
        <taxon>Pseudomonadota</taxon>
        <taxon>Gammaproteobacteria</taxon>
        <taxon>Oceanospirillales</taxon>
        <taxon>Halomonadaceae</taxon>
        <taxon>Larsenimonas</taxon>
    </lineage>
</organism>
<dbReference type="Proteomes" id="UP001269375">
    <property type="component" value="Unassembled WGS sequence"/>
</dbReference>
<dbReference type="Gene3D" id="2.40.40.20">
    <property type="match status" value="1"/>
</dbReference>
<dbReference type="EMBL" id="JARWAO010000002">
    <property type="protein sequence ID" value="MDR5895600.1"/>
    <property type="molecule type" value="Genomic_DNA"/>
</dbReference>
<keyword evidence="1" id="KW-0056">Arginine metabolism</keyword>
<dbReference type="EC" id="2.3.1.109" evidence="4"/>
<keyword evidence="3 4" id="KW-0012">Acyltransferase</keyword>
<dbReference type="PANTHER" id="PTHR30420:SF1">
    <property type="entry name" value="ARGININE N-SUCCINYLTRANSFERASE"/>
    <property type="match status" value="1"/>
</dbReference>
<gene>
    <name evidence="4" type="ORF">QC825_05890</name>
</gene>
<dbReference type="PANTHER" id="PTHR30420">
    <property type="entry name" value="N-SUCCINYLARGININE DIHYDROLASE"/>
    <property type="match status" value="1"/>
</dbReference>
<proteinExistence type="predicted"/>
<name>A0ABU1GUW0_9GAMM</name>
<dbReference type="SUPFAM" id="SSF55729">
    <property type="entry name" value="Acyl-CoA N-acyltransferases (Nat)"/>
    <property type="match status" value="1"/>
</dbReference>
<dbReference type="NCBIfam" id="TIGR03243">
    <property type="entry name" value="arg_catab_AOST"/>
    <property type="match status" value="1"/>
</dbReference>
<protein>
    <submittedName>
        <fullName evidence="4">Arginine N-succinyltransferase</fullName>
        <ecNumber evidence="4">2.3.1.109</ecNumber>
    </submittedName>
</protein>
<accession>A0ABU1GUW0</accession>
<keyword evidence="2 4" id="KW-0808">Transferase</keyword>
<dbReference type="GO" id="GO:0008791">
    <property type="term" value="F:arginine N-succinyltransferase activity"/>
    <property type="evidence" value="ECO:0007669"/>
    <property type="project" value="UniProtKB-EC"/>
</dbReference>
<evidence type="ECO:0000313" key="5">
    <source>
        <dbReference type="Proteomes" id="UP001269375"/>
    </source>
</evidence>
<evidence type="ECO:0000256" key="1">
    <source>
        <dbReference type="ARBA" id="ARBA00022503"/>
    </source>
</evidence>
<sequence>MVWVVRPAEREDVAKLVALAEQASPRLTNLPPDEQRLSARIKASLEALSSSSITRPGNECYVLVLTDTDTGEVLGTASFRALAGSDEAYYTYRREELIHASQQLDVRVEVPILSLTHELSSSSLLCALALSPGLVGKARTDARLLLRQARLMMAALWPERFASRFAVALPGVLDDDGRSPFWDSIGHHFFDREFQDINTLAGLRSKSFIAEVMPPYPLYLSLLHPRARQSLAMSHETHRDAHAAWQAEGFEDSGHVDIFDGGPVLSAGTERVHVLTHGRWLPVRLTDRPTGAPARMLLANQWPGTYRCALLETYLSAAGYLELTPAQAACLHVGRGQALRVLEDRL</sequence>
<reference evidence="4 5" key="1">
    <citation type="submission" date="2023-04" db="EMBL/GenBank/DDBJ databases">
        <title>A long-awaited taxogenomic arrangement of the family Halomonadaceae.</title>
        <authorList>
            <person name="De La Haba R."/>
            <person name="Chuvochina M."/>
            <person name="Wittouck S."/>
            <person name="Arahal D.R."/>
            <person name="Sanchez-Porro C."/>
            <person name="Hugenholtz P."/>
            <person name="Ventosa A."/>
        </authorList>
    </citation>
    <scope>NUCLEOTIDE SEQUENCE [LARGE SCALE GENOMIC DNA]</scope>
    <source>
        <strain evidence="4 5">DSM 22428</strain>
    </source>
</reference>
<comment type="caution">
    <text evidence="4">The sequence shown here is derived from an EMBL/GenBank/DDBJ whole genome shotgun (WGS) entry which is preliminary data.</text>
</comment>
<evidence type="ECO:0000256" key="2">
    <source>
        <dbReference type="ARBA" id="ARBA00022679"/>
    </source>
</evidence>